<feature type="domain" description="Cyanovirin-N" evidence="1">
    <location>
        <begin position="2"/>
        <end position="110"/>
    </location>
</feature>
<evidence type="ECO:0000313" key="2">
    <source>
        <dbReference type="EMBL" id="KAF7712494.1"/>
    </source>
</evidence>
<keyword evidence="3" id="KW-1185">Reference proteome</keyword>
<sequence>MGFHKSSLNVKLKDGHMLSAYCQRPTGEAVYSELDLNEFLGVRKGKLTWSGHNFTQTAENIHLEWEGDGKPQNPILHADVYTDPTVSAESAASCVNLADCIKNEDGHLRFMDCF</sequence>
<name>A0A8J8VWE8_9EURO</name>
<dbReference type="SUPFAM" id="SSF51322">
    <property type="entry name" value="Cyanovirin-N"/>
    <property type="match status" value="1"/>
</dbReference>
<organism evidence="2 3">
    <name type="scientific">Penicillium ucsense</name>
    <dbReference type="NCBI Taxonomy" id="2839758"/>
    <lineage>
        <taxon>Eukaryota</taxon>
        <taxon>Fungi</taxon>
        <taxon>Dikarya</taxon>
        <taxon>Ascomycota</taxon>
        <taxon>Pezizomycotina</taxon>
        <taxon>Eurotiomycetes</taxon>
        <taxon>Eurotiomycetidae</taxon>
        <taxon>Eurotiales</taxon>
        <taxon>Aspergillaceae</taxon>
        <taxon>Penicillium</taxon>
    </lineage>
</organism>
<protein>
    <submittedName>
        <fullName evidence="2">CVNH domain-containing protein</fullName>
    </submittedName>
</protein>
<dbReference type="InterPro" id="IPR036673">
    <property type="entry name" value="Cyanovirin-N_sf"/>
</dbReference>
<dbReference type="InterPro" id="IPR011058">
    <property type="entry name" value="Cyanovirin-N"/>
</dbReference>
<evidence type="ECO:0000313" key="3">
    <source>
        <dbReference type="Proteomes" id="UP000631181"/>
    </source>
</evidence>
<dbReference type="Gene3D" id="2.30.60.10">
    <property type="entry name" value="Cyanovirin-N"/>
    <property type="match status" value="1"/>
</dbReference>
<dbReference type="Proteomes" id="UP000631181">
    <property type="component" value="Unassembled WGS sequence"/>
</dbReference>
<dbReference type="PANTHER" id="PTHR42076:SF1">
    <property type="entry name" value="CYANOVIRIN-N DOMAIN-CONTAINING PROTEIN"/>
    <property type="match status" value="1"/>
</dbReference>
<accession>A0A8J8VWE8</accession>
<comment type="caution">
    <text evidence="2">The sequence shown here is derived from an EMBL/GenBank/DDBJ whole genome shotgun (WGS) entry which is preliminary data.</text>
</comment>
<reference evidence="2" key="1">
    <citation type="journal article" date="2020" name="Front. Microbiol.">
        <title>Gene regulatory networks of Penicillium echinulatum 2HH and Penicillium oxalicum 114-2 inferred by a computational biology approach.</title>
        <authorList>
            <person name="Lenz A.R."/>
            <person name="Galan-Vasquez E."/>
            <person name="Balbinot E."/>
            <person name="De Abreu F.P."/>
            <person name="De Oliveira N.S."/>
            <person name="Da Rosa L.O."/>
            <person name="De Avila E Silva S."/>
            <person name="Camassola M."/>
            <person name="Dillon A.J.P."/>
            <person name="Perez-Rueda E."/>
        </authorList>
    </citation>
    <scope>NUCLEOTIDE SEQUENCE</scope>
    <source>
        <strain evidence="2">S1M29</strain>
    </source>
</reference>
<dbReference type="SMART" id="SM01111">
    <property type="entry name" value="CVNH"/>
    <property type="match status" value="1"/>
</dbReference>
<gene>
    <name evidence="2" type="ORF">PECM_002718</name>
</gene>
<dbReference type="EMBL" id="WIWV01000172">
    <property type="protein sequence ID" value="KAF7712494.1"/>
    <property type="molecule type" value="Genomic_DNA"/>
</dbReference>
<dbReference type="Pfam" id="PF08881">
    <property type="entry name" value="CVNH"/>
    <property type="match status" value="1"/>
</dbReference>
<dbReference type="OrthoDB" id="2441380at2759"/>
<proteinExistence type="predicted"/>
<dbReference type="PANTHER" id="PTHR42076">
    <property type="entry name" value="CYANOVIRIN-N HOMOLOG"/>
    <property type="match status" value="1"/>
</dbReference>
<dbReference type="AlphaFoldDB" id="A0A8J8VWE8"/>
<evidence type="ECO:0000259" key="1">
    <source>
        <dbReference type="SMART" id="SM01111"/>
    </source>
</evidence>